<evidence type="ECO:0000259" key="1">
    <source>
        <dbReference type="Pfam" id="PF20815"/>
    </source>
</evidence>
<proteinExistence type="predicted"/>
<feature type="non-terminal residue" evidence="2">
    <location>
        <position position="67"/>
    </location>
</feature>
<gene>
    <name evidence="2" type="ORF">S06H3_47511</name>
</gene>
<dbReference type="EMBL" id="BARV01029847">
    <property type="protein sequence ID" value="GAI34683.1"/>
    <property type="molecule type" value="Genomic_DNA"/>
</dbReference>
<protein>
    <recommendedName>
        <fullName evidence="1">GIY-YIG catalytic domain-containing protein</fullName>
    </recommendedName>
</protein>
<accession>X1MTS3</accession>
<evidence type="ECO:0000313" key="2">
    <source>
        <dbReference type="EMBL" id="GAI34683.1"/>
    </source>
</evidence>
<dbReference type="Pfam" id="PF20815">
    <property type="entry name" value="GIY_YIG_2"/>
    <property type="match status" value="1"/>
</dbReference>
<feature type="domain" description="GIY-YIG catalytic" evidence="1">
    <location>
        <begin position="8"/>
        <end position="53"/>
    </location>
</feature>
<name>X1MTS3_9ZZZZ</name>
<dbReference type="InterPro" id="IPR049311">
    <property type="entry name" value="GIY_YIG_cat"/>
</dbReference>
<comment type="caution">
    <text evidence="2">The sequence shown here is derived from an EMBL/GenBank/DDBJ whole genome shotgun (WGS) entry which is preliminary data.</text>
</comment>
<sequence length="67" mass="7826">MLNNYGFYMYLDNNESKVLYIGQAYDNSPRPLRNRIRWEIVKNGRASAISTFYSKCIDNNIDVASLK</sequence>
<reference evidence="2" key="1">
    <citation type="journal article" date="2014" name="Front. Microbiol.">
        <title>High frequency of phylogenetically diverse reductive dehalogenase-homologous genes in deep subseafloor sedimentary metagenomes.</title>
        <authorList>
            <person name="Kawai M."/>
            <person name="Futagami T."/>
            <person name="Toyoda A."/>
            <person name="Takaki Y."/>
            <person name="Nishi S."/>
            <person name="Hori S."/>
            <person name="Arai W."/>
            <person name="Tsubouchi T."/>
            <person name="Morono Y."/>
            <person name="Uchiyama I."/>
            <person name="Ito T."/>
            <person name="Fujiyama A."/>
            <person name="Inagaki F."/>
            <person name="Takami H."/>
        </authorList>
    </citation>
    <scope>NUCLEOTIDE SEQUENCE</scope>
    <source>
        <strain evidence="2">Expedition CK06-06</strain>
    </source>
</reference>
<dbReference type="AlphaFoldDB" id="X1MTS3"/>
<organism evidence="2">
    <name type="scientific">marine sediment metagenome</name>
    <dbReference type="NCBI Taxonomy" id="412755"/>
    <lineage>
        <taxon>unclassified sequences</taxon>
        <taxon>metagenomes</taxon>
        <taxon>ecological metagenomes</taxon>
    </lineage>
</organism>